<dbReference type="InterPro" id="IPR010208">
    <property type="entry name" value="Ion_transpt_RnfC/RsxC"/>
</dbReference>
<comment type="similarity">
    <text evidence="8">Belongs to the 4Fe4S bacterial-type ferredoxin family. RnfC subfamily.</text>
</comment>
<dbReference type="RefSeq" id="WP_044905170.1">
    <property type="nucleotide sequence ID" value="NZ_JQIF01000040.1"/>
</dbReference>
<feature type="binding site" evidence="8">
    <location>
        <position position="404"/>
    </location>
    <ligand>
        <name>[4Fe-4S] cluster</name>
        <dbReference type="ChEBI" id="CHEBI:49883"/>
        <label>2</label>
    </ligand>
</feature>
<dbReference type="Proteomes" id="UP000030008">
    <property type="component" value="Unassembled WGS sequence"/>
</dbReference>
<organism evidence="10 11">
    <name type="scientific">Clostridium innocuum</name>
    <dbReference type="NCBI Taxonomy" id="1522"/>
    <lineage>
        <taxon>Bacteria</taxon>
        <taxon>Bacillati</taxon>
        <taxon>Bacillota</taxon>
        <taxon>Clostridia</taxon>
        <taxon>Eubacteriales</taxon>
        <taxon>Clostridiaceae</taxon>
        <taxon>Clostridium</taxon>
    </lineage>
</organism>
<dbReference type="PANTHER" id="PTHR43034">
    <property type="entry name" value="ION-TRANSLOCATING OXIDOREDUCTASE COMPLEX SUBUNIT C"/>
    <property type="match status" value="1"/>
</dbReference>
<evidence type="ECO:0000313" key="10">
    <source>
        <dbReference type="EMBL" id="KGJ53410.1"/>
    </source>
</evidence>
<dbReference type="InterPro" id="IPR026902">
    <property type="entry name" value="RnfC_N"/>
</dbReference>
<keyword evidence="8" id="KW-0472">Membrane</keyword>
<dbReference type="GO" id="GO:0022900">
    <property type="term" value="P:electron transport chain"/>
    <property type="evidence" value="ECO:0007669"/>
    <property type="project" value="UniProtKB-UniRule"/>
</dbReference>
<keyword evidence="6 8" id="KW-0408">Iron</keyword>
<evidence type="ECO:0000256" key="6">
    <source>
        <dbReference type="ARBA" id="ARBA00023004"/>
    </source>
</evidence>
<comment type="subunit">
    <text evidence="8">The complex is composed of six subunits: RnfA, RnfB, RnfC, RnfD, RnfE and RnfG.</text>
</comment>
<name>A0A099I6U4_CLOIN</name>
<dbReference type="Gene3D" id="3.40.50.11540">
    <property type="entry name" value="NADH-ubiquinone oxidoreductase 51kDa subunit"/>
    <property type="match status" value="1"/>
</dbReference>
<keyword evidence="7 8" id="KW-0411">Iron-sulfur</keyword>
<feature type="binding site" evidence="8">
    <location>
        <position position="398"/>
    </location>
    <ligand>
        <name>[4Fe-4S] cluster</name>
        <dbReference type="ChEBI" id="CHEBI:49883"/>
        <label>2</label>
    </ligand>
</feature>
<dbReference type="PROSITE" id="PS51379">
    <property type="entry name" value="4FE4S_FER_2"/>
    <property type="match status" value="2"/>
</dbReference>
<dbReference type="Gene3D" id="3.30.70.20">
    <property type="match status" value="1"/>
</dbReference>
<protein>
    <recommendedName>
        <fullName evidence="8">Ion-translocating oxidoreductase complex subunit C</fullName>
        <ecNumber evidence="8">7.-.-.-</ecNumber>
    </recommendedName>
    <alternativeName>
        <fullName evidence="8">Rnf electron transport complex subunit C</fullName>
    </alternativeName>
</protein>
<dbReference type="NCBIfam" id="TIGR01945">
    <property type="entry name" value="rnfC"/>
    <property type="match status" value="1"/>
</dbReference>
<feature type="binding site" evidence="8">
    <location>
        <position position="362"/>
    </location>
    <ligand>
        <name>[4Fe-4S] cluster</name>
        <dbReference type="ChEBI" id="CHEBI:49883"/>
        <label>1</label>
    </ligand>
</feature>
<dbReference type="Pfam" id="PF10531">
    <property type="entry name" value="SLBB"/>
    <property type="match status" value="1"/>
</dbReference>
<dbReference type="InterPro" id="IPR011538">
    <property type="entry name" value="Nuo51_FMN-bd"/>
</dbReference>
<dbReference type="AlphaFoldDB" id="A0A099I6U4"/>
<feature type="domain" description="4Fe-4S ferredoxin-type" evidence="9">
    <location>
        <begin position="350"/>
        <end position="379"/>
    </location>
</feature>
<feature type="binding site" evidence="8">
    <location>
        <position position="369"/>
    </location>
    <ligand>
        <name>[4Fe-4S] cluster</name>
        <dbReference type="ChEBI" id="CHEBI:49883"/>
        <label>2</label>
    </ligand>
</feature>
<keyword evidence="3 8" id="KW-0479">Metal-binding</keyword>
<dbReference type="InterPro" id="IPR017900">
    <property type="entry name" value="4Fe4S_Fe_S_CS"/>
</dbReference>
<dbReference type="InterPro" id="IPR017896">
    <property type="entry name" value="4Fe4S_Fe-S-bd"/>
</dbReference>
<keyword evidence="2 8" id="KW-0004">4Fe-4S</keyword>
<evidence type="ECO:0000256" key="2">
    <source>
        <dbReference type="ARBA" id="ARBA00022485"/>
    </source>
</evidence>
<evidence type="ECO:0000256" key="7">
    <source>
        <dbReference type="ARBA" id="ARBA00023014"/>
    </source>
</evidence>
<comment type="function">
    <text evidence="8">Part of a membrane-bound complex that couples electron transfer with translocation of ions across the membrane.</text>
</comment>
<dbReference type="SUPFAM" id="SSF46548">
    <property type="entry name" value="alpha-helical ferredoxin"/>
    <property type="match status" value="1"/>
</dbReference>
<accession>A0A099I6U4</accession>
<dbReference type="InterPro" id="IPR019554">
    <property type="entry name" value="Soluble_ligand-bd"/>
</dbReference>
<feature type="binding site" evidence="8">
    <location>
        <position position="408"/>
    </location>
    <ligand>
        <name>[4Fe-4S] cluster</name>
        <dbReference type="ChEBI" id="CHEBI:49883"/>
        <label>1</label>
    </ligand>
</feature>
<evidence type="ECO:0000259" key="9">
    <source>
        <dbReference type="PROSITE" id="PS51379"/>
    </source>
</evidence>
<dbReference type="PROSITE" id="PS00198">
    <property type="entry name" value="4FE4S_FER_1"/>
    <property type="match status" value="1"/>
</dbReference>
<dbReference type="SUPFAM" id="SSF142019">
    <property type="entry name" value="Nqo1 FMN-binding domain-like"/>
    <property type="match status" value="1"/>
</dbReference>
<feature type="domain" description="4Fe-4S ferredoxin-type" evidence="9">
    <location>
        <begin position="389"/>
        <end position="417"/>
    </location>
</feature>
<dbReference type="GO" id="GO:0009055">
    <property type="term" value="F:electron transfer activity"/>
    <property type="evidence" value="ECO:0007669"/>
    <property type="project" value="InterPro"/>
</dbReference>
<evidence type="ECO:0000256" key="1">
    <source>
        <dbReference type="ARBA" id="ARBA00022448"/>
    </source>
</evidence>
<dbReference type="GO" id="GO:0046872">
    <property type="term" value="F:metal ion binding"/>
    <property type="evidence" value="ECO:0007669"/>
    <property type="project" value="UniProtKB-KW"/>
</dbReference>
<keyword evidence="8" id="KW-1003">Cell membrane</keyword>
<dbReference type="GO" id="GO:0051539">
    <property type="term" value="F:4 iron, 4 sulfur cluster binding"/>
    <property type="evidence" value="ECO:0007669"/>
    <property type="project" value="UniProtKB-KW"/>
</dbReference>
<feature type="binding site" evidence="8">
    <location>
        <position position="365"/>
    </location>
    <ligand>
        <name>[4Fe-4S] cluster</name>
        <dbReference type="ChEBI" id="CHEBI:49883"/>
        <label>1</label>
    </ligand>
</feature>
<comment type="caution">
    <text evidence="10">The sequence shown here is derived from an EMBL/GenBank/DDBJ whole genome shotgun (WGS) entry which is preliminary data.</text>
</comment>
<keyword evidence="5 8" id="KW-0249">Electron transport</keyword>
<evidence type="ECO:0000256" key="3">
    <source>
        <dbReference type="ARBA" id="ARBA00022723"/>
    </source>
</evidence>
<dbReference type="HAMAP" id="MF_00461">
    <property type="entry name" value="RsxC_RnfC"/>
    <property type="match status" value="1"/>
</dbReference>
<dbReference type="Pfam" id="PF01512">
    <property type="entry name" value="Complex1_51K"/>
    <property type="match status" value="1"/>
</dbReference>
<keyword evidence="4 8" id="KW-0677">Repeat</keyword>
<dbReference type="Pfam" id="PF13375">
    <property type="entry name" value="RnfC_N"/>
    <property type="match status" value="1"/>
</dbReference>
<sequence length="430" mass="46738">MSLFKGPMRQHIPGHKELSDHVDIMEVKAGSKVFIPLICGPSVNLEILVKEGDHVSIGTKVAQCNERNVVPIFASVSGTVAGTQKLMHSSLKSVEHLVIENDGLYERVRSFEPLDYKSADRTALIDFMMNAGIIGLGGAGFPAYIKYKFAKDVKKLIINAVECEPFITADYKMIQAHKEEFVTGVAAMKKMAMAPEAVIAIKKTHPDLIQFVEEAVKGMEGFSIAAVPDVYPMGWERVLVREIMHAEYEKLPGEVGAIVNNATTAIAFGDALLTGTPIVSKTLTVSGNAIKKPVNVQVPVGVPVSEIVAACGGYTCEDVRLIAGGPMMGKTIVNDKFVIDRNMNALTILENKPFDSIACLRCGKCSDHCPAGLQPVRIAQAVKTNDKKAMEKLCAMDCIECGLCTYICPSRLDVTENVRRAKRQLMLAKK</sequence>
<feature type="binding site" evidence="8">
    <location>
        <position position="359"/>
    </location>
    <ligand>
        <name>[4Fe-4S] cluster</name>
        <dbReference type="ChEBI" id="CHEBI:49883"/>
        <label>1</label>
    </ligand>
</feature>
<keyword evidence="1 8" id="KW-0813">Transport</keyword>
<comment type="cofactor">
    <cofactor evidence="8">
        <name>[4Fe-4S] cluster</name>
        <dbReference type="ChEBI" id="CHEBI:49883"/>
    </cofactor>
    <text evidence="8">Binds 2 [4Fe-4S] clusters per subunit.</text>
</comment>
<dbReference type="InterPro" id="IPR037225">
    <property type="entry name" value="Nuo51_FMN-bd_sf"/>
</dbReference>
<gene>
    <name evidence="8" type="primary">rnfC</name>
    <name evidence="10" type="ORF">CIAN88_09585</name>
</gene>
<comment type="subcellular location">
    <subcellularLocation>
        <location evidence="8">Cell membrane</location>
        <topology evidence="8">Peripheral membrane protein</topology>
    </subcellularLocation>
</comment>
<feature type="binding site" evidence="8">
    <location>
        <position position="401"/>
    </location>
    <ligand>
        <name>[4Fe-4S] cluster</name>
        <dbReference type="ChEBI" id="CHEBI:49883"/>
        <label>2</label>
    </ligand>
</feature>
<evidence type="ECO:0000256" key="4">
    <source>
        <dbReference type="ARBA" id="ARBA00022737"/>
    </source>
</evidence>
<dbReference type="PANTHER" id="PTHR43034:SF2">
    <property type="entry name" value="ION-TRANSLOCATING OXIDOREDUCTASE COMPLEX SUBUNIT C"/>
    <property type="match status" value="1"/>
</dbReference>
<dbReference type="EMBL" id="JQIF01000040">
    <property type="protein sequence ID" value="KGJ53410.1"/>
    <property type="molecule type" value="Genomic_DNA"/>
</dbReference>
<proteinExistence type="inferred from homology"/>
<keyword evidence="8" id="KW-1278">Translocase</keyword>
<evidence type="ECO:0000313" key="11">
    <source>
        <dbReference type="Proteomes" id="UP000030008"/>
    </source>
</evidence>
<dbReference type="GO" id="GO:0005886">
    <property type="term" value="C:plasma membrane"/>
    <property type="evidence" value="ECO:0007669"/>
    <property type="project" value="UniProtKB-SubCell"/>
</dbReference>
<dbReference type="SUPFAM" id="SSF142984">
    <property type="entry name" value="Nqo1 middle domain-like"/>
    <property type="match status" value="1"/>
</dbReference>
<evidence type="ECO:0000256" key="5">
    <source>
        <dbReference type="ARBA" id="ARBA00022982"/>
    </source>
</evidence>
<dbReference type="EC" id="7.-.-.-" evidence="8"/>
<reference evidence="10 11" key="1">
    <citation type="submission" date="2014-08" db="EMBL/GenBank/DDBJ databases">
        <title>Clostridium innocuum, an unnegligible vancomycin-resistant pathogen causing extra-intestinal infections.</title>
        <authorList>
            <person name="Feng Y."/>
            <person name="Chiu C.-H."/>
        </authorList>
    </citation>
    <scope>NUCLEOTIDE SEQUENCE [LARGE SCALE GENOMIC DNA]</scope>
    <source>
        <strain evidence="10 11">AN88</strain>
    </source>
</reference>
<evidence type="ECO:0000256" key="8">
    <source>
        <dbReference type="HAMAP-Rule" id="MF_00461"/>
    </source>
</evidence>
<dbReference type="Pfam" id="PF13237">
    <property type="entry name" value="Fer4_10"/>
    <property type="match status" value="1"/>
</dbReference>